<protein>
    <submittedName>
        <fullName evidence="1">Uncharacterized protein</fullName>
    </submittedName>
</protein>
<name>A0A8T2R2S7_CERRI</name>
<dbReference type="Proteomes" id="UP000825935">
    <property type="component" value="Chromosome 30"/>
</dbReference>
<dbReference type="InterPro" id="IPR011989">
    <property type="entry name" value="ARM-like"/>
</dbReference>
<comment type="caution">
    <text evidence="1">The sequence shown here is derived from an EMBL/GenBank/DDBJ whole genome shotgun (WGS) entry which is preliminary data.</text>
</comment>
<dbReference type="Gene3D" id="1.25.10.10">
    <property type="entry name" value="Leucine-rich Repeat Variant"/>
    <property type="match status" value="1"/>
</dbReference>
<evidence type="ECO:0000313" key="1">
    <source>
        <dbReference type="EMBL" id="KAH7290270.1"/>
    </source>
</evidence>
<keyword evidence="2" id="KW-1185">Reference proteome</keyword>
<accession>A0A8T2R2S7</accession>
<reference evidence="1" key="1">
    <citation type="submission" date="2021-08" db="EMBL/GenBank/DDBJ databases">
        <title>WGS assembly of Ceratopteris richardii.</title>
        <authorList>
            <person name="Marchant D.B."/>
            <person name="Chen G."/>
            <person name="Jenkins J."/>
            <person name="Shu S."/>
            <person name="Leebens-Mack J."/>
            <person name="Grimwood J."/>
            <person name="Schmutz J."/>
            <person name="Soltis P."/>
            <person name="Soltis D."/>
            <person name="Chen Z.-H."/>
        </authorList>
    </citation>
    <scope>NUCLEOTIDE SEQUENCE</scope>
    <source>
        <strain evidence="1">Whitten #5841</strain>
        <tissue evidence="1">Leaf</tissue>
    </source>
</reference>
<evidence type="ECO:0000313" key="2">
    <source>
        <dbReference type="Proteomes" id="UP000825935"/>
    </source>
</evidence>
<sequence>MPTGTPAAHASAVGTIKNLASVPEVQNYLVEEGAVLNVPLSLYTCDALQSLATTEEITRQTIIREASETSIDELRSIGLLSRLIFALRNGLLTEQQFAALVVCHLASSTEPYKLLGSIGCIPPFVCCWKKKATSTHCWEVYTSVLFHFMS</sequence>
<gene>
    <name evidence="1" type="ORF">KP509_30G039900</name>
</gene>
<proteinExistence type="predicted"/>
<organism evidence="1 2">
    <name type="scientific">Ceratopteris richardii</name>
    <name type="common">Triangle waterfern</name>
    <dbReference type="NCBI Taxonomy" id="49495"/>
    <lineage>
        <taxon>Eukaryota</taxon>
        <taxon>Viridiplantae</taxon>
        <taxon>Streptophyta</taxon>
        <taxon>Embryophyta</taxon>
        <taxon>Tracheophyta</taxon>
        <taxon>Polypodiopsida</taxon>
        <taxon>Polypodiidae</taxon>
        <taxon>Polypodiales</taxon>
        <taxon>Pteridineae</taxon>
        <taxon>Pteridaceae</taxon>
        <taxon>Parkerioideae</taxon>
        <taxon>Ceratopteris</taxon>
    </lineage>
</organism>
<dbReference type="InterPro" id="IPR016024">
    <property type="entry name" value="ARM-type_fold"/>
</dbReference>
<dbReference type="EMBL" id="CM035435">
    <property type="protein sequence ID" value="KAH7290270.1"/>
    <property type="molecule type" value="Genomic_DNA"/>
</dbReference>
<dbReference type="AlphaFoldDB" id="A0A8T2R2S7"/>
<dbReference type="SUPFAM" id="SSF48371">
    <property type="entry name" value="ARM repeat"/>
    <property type="match status" value="1"/>
</dbReference>